<name>A0A4R7T5Z0_9ACTN</name>
<dbReference type="CDD" id="cd11538">
    <property type="entry name" value="NTP-PPase_u1"/>
    <property type="match status" value="1"/>
</dbReference>
<comment type="caution">
    <text evidence="1">The sequence shown here is derived from an EMBL/GenBank/DDBJ whole genome shotgun (WGS) entry which is preliminary data.</text>
</comment>
<dbReference type="Proteomes" id="UP000295151">
    <property type="component" value="Unassembled WGS sequence"/>
</dbReference>
<protein>
    <recommendedName>
        <fullName evidence="3">NTP pyrophosphatase (Non-canonical NTP hydrolase)</fullName>
    </recommendedName>
</protein>
<keyword evidence="2" id="KW-1185">Reference proteome</keyword>
<dbReference type="RefSeq" id="WP_202866609.1">
    <property type="nucleotide sequence ID" value="NZ_SOCE01000001.1"/>
</dbReference>
<accession>A0A4R7T5Z0</accession>
<proteinExistence type="predicted"/>
<dbReference type="AlphaFoldDB" id="A0A4R7T5Z0"/>
<dbReference type="EMBL" id="SOCE01000001">
    <property type="protein sequence ID" value="TDU87214.1"/>
    <property type="molecule type" value="Genomic_DNA"/>
</dbReference>
<evidence type="ECO:0008006" key="3">
    <source>
        <dbReference type="Google" id="ProtNLM"/>
    </source>
</evidence>
<evidence type="ECO:0000313" key="2">
    <source>
        <dbReference type="Proteomes" id="UP000295151"/>
    </source>
</evidence>
<gene>
    <name evidence="1" type="ORF">EV138_0732</name>
</gene>
<organism evidence="1 2">
    <name type="scientific">Kribbella voronezhensis</name>
    <dbReference type="NCBI Taxonomy" id="2512212"/>
    <lineage>
        <taxon>Bacteria</taxon>
        <taxon>Bacillati</taxon>
        <taxon>Actinomycetota</taxon>
        <taxon>Actinomycetes</taxon>
        <taxon>Propionibacteriales</taxon>
        <taxon>Kribbellaceae</taxon>
        <taxon>Kribbella</taxon>
    </lineage>
</organism>
<dbReference type="Gene3D" id="1.10.287.1080">
    <property type="entry name" value="MazG-like"/>
    <property type="match status" value="1"/>
</dbReference>
<reference evidence="1 2" key="1">
    <citation type="submission" date="2019-03" db="EMBL/GenBank/DDBJ databases">
        <title>Genomic Encyclopedia of Type Strains, Phase III (KMG-III): the genomes of soil and plant-associated and newly described type strains.</title>
        <authorList>
            <person name="Whitman W."/>
        </authorList>
    </citation>
    <scope>NUCLEOTIDE SEQUENCE [LARGE SCALE GENOMIC DNA]</scope>
    <source>
        <strain evidence="1 2">VKM Ac-2575</strain>
    </source>
</reference>
<sequence>MEIEELSGRLEKLSARYGEVLGFERDGDWFLLKLQEEVGELTQAYLQVTGRARTKGKSAEELRDGFQLEFADVFCQLLLLARHFDVDVPREIERKWLAHESALR</sequence>
<dbReference type="SUPFAM" id="SSF101386">
    <property type="entry name" value="all-alpha NTP pyrophosphatases"/>
    <property type="match status" value="1"/>
</dbReference>
<evidence type="ECO:0000313" key="1">
    <source>
        <dbReference type="EMBL" id="TDU87214.1"/>
    </source>
</evidence>